<proteinExistence type="predicted"/>
<dbReference type="InterPro" id="IPR045302">
    <property type="entry name" value="NHL2_NHL_rpt_dom"/>
</dbReference>
<dbReference type="EMBL" id="PUIB01000017">
    <property type="protein sequence ID" value="PQO34055.1"/>
    <property type="molecule type" value="Genomic_DNA"/>
</dbReference>
<feature type="domain" description="Thioredoxin" evidence="2">
    <location>
        <begin position="1"/>
        <end position="133"/>
    </location>
</feature>
<dbReference type="Proteomes" id="UP000239388">
    <property type="component" value="Unassembled WGS sequence"/>
</dbReference>
<dbReference type="InterPro" id="IPR011042">
    <property type="entry name" value="6-blade_b-propeller_TolB-like"/>
</dbReference>
<accession>A0A2S8FPE2</accession>
<gene>
    <name evidence="3" type="ORF">C5Y98_17335</name>
</gene>
<name>A0A2S8FPE2_9BACT</name>
<dbReference type="SUPFAM" id="SSF101898">
    <property type="entry name" value="NHL repeat"/>
    <property type="match status" value="1"/>
</dbReference>
<dbReference type="SUPFAM" id="SSF52833">
    <property type="entry name" value="Thioredoxin-like"/>
    <property type="match status" value="1"/>
</dbReference>
<dbReference type="InterPro" id="IPR001258">
    <property type="entry name" value="NHL_repeat"/>
</dbReference>
<dbReference type="PANTHER" id="PTHR46388:SF2">
    <property type="entry name" value="NHL REPEAT-CONTAINING PROTEIN 2"/>
    <property type="match status" value="1"/>
</dbReference>
<organism evidence="3 4">
    <name type="scientific">Blastopirellula marina</name>
    <dbReference type="NCBI Taxonomy" id="124"/>
    <lineage>
        <taxon>Bacteria</taxon>
        <taxon>Pseudomonadati</taxon>
        <taxon>Planctomycetota</taxon>
        <taxon>Planctomycetia</taxon>
        <taxon>Pirellulales</taxon>
        <taxon>Pirellulaceae</taxon>
        <taxon>Blastopirellula</taxon>
    </lineage>
</organism>
<dbReference type="Pfam" id="PF01436">
    <property type="entry name" value="NHL"/>
    <property type="match status" value="2"/>
</dbReference>
<evidence type="ECO:0000256" key="1">
    <source>
        <dbReference type="ARBA" id="ARBA00022737"/>
    </source>
</evidence>
<dbReference type="AlphaFoldDB" id="A0A2S8FPE2"/>
<dbReference type="Gene3D" id="3.40.30.10">
    <property type="entry name" value="Glutaredoxin"/>
    <property type="match status" value="1"/>
</dbReference>
<reference evidence="3 4" key="1">
    <citation type="submission" date="2018-02" db="EMBL/GenBank/DDBJ databases">
        <title>Comparative genomes isolates from brazilian mangrove.</title>
        <authorList>
            <person name="Araujo J.E."/>
            <person name="Taketani R.G."/>
            <person name="Silva M.C.P."/>
            <person name="Loureco M.V."/>
            <person name="Andreote F.D."/>
        </authorList>
    </citation>
    <scope>NUCLEOTIDE SEQUENCE [LARGE SCALE GENOMIC DNA]</scope>
    <source>
        <strain evidence="3 4">NAP PRIS-MGV</strain>
    </source>
</reference>
<dbReference type="Pfam" id="PF13905">
    <property type="entry name" value="Thioredoxin_8"/>
    <property type="match status" value="1"/>
</dbReference>
<dbReference type="OrthoDB" id="9799230at2"/>
<dbReference type="CDD" id="cd14951">
    <property type="entry name" value="NHL-2_like"/>
    <property type="match status" value="1"/>
</dbReference>
<comment type="caution">
    <text evidence="3">The sequence shown here is derived from an EMBL/GenBank/DDBJ whole genome shotgun (WGS) entry which is preliminary data.</text>
</comment>
<dbReference type="PANTHER" id="PTHR46388">
    <property type="entry name" value="NHL REPEAT-CONTAINING PROTEIN 2"/>
    <property type="match status" value="1"/>
</dbReference>
<evidence type="ECO:0000313" key="3">
    <source>
        <dbReference type="EMBL" id="PQO34055.1"/>
    </source>
</evidence>
<dbReference type="Gene3D" id="2.120.10.30">
    <property type="entry name" value="TolB, C-terminal domain"/>
    <property type="match status" value="3"/>
</dbReference>
<protein>
    <recommendedName>
        <fullName evidence="2">Thioredoxin domain-containing protein</fullName>
    </recommendedName>
</protein>
<sequence length="524" mass="57940">MEWINTKGPLELKDLKGKFVLLDFWTYCCINCMHILPELKKLEHDYANQLVVIGVHSAKFENEKEAENISEAVLRYEIEHPVVNDNQLKIWSTYYVNSWPTMFLIDPEGNVVFLHRGEFKAEEVRKLLDGAIPYYRKTGSLDETPIQFDLLAYSQEPTPLRFPGKVLADEKSNRLFIADSNHNRIVIASLDGQLQEVIGSGEIGSADGDYATTQFDHPQGMALVEDTLYVADTENHLLRKINLKEKKVETIAGLGRQGTSNESWPGLRENASVNSLPHRFVGRPKTTAINSPWALWPHRDSLYIAMAGPHQIWKMKLNETQIGPYAGNGREDIVDGPQLPSIPYQQGYSSFAQPSGLTSDGNSLFVADSEGSSIRIVPFDSDDAVNTLIGTSNLPANRLFTFGDVDGPRGVAKLQHPLDVCYVDGIVYTADTYNNKIKAVDAATGNVITVAGTGKPGTADKPAQFDEPAGLSYANGKLYIADTNNHLIRVLDLKSKEVSTLKIEGLKPLPVKKKPESVAGTTEK</sequence>
<dbReference type="InterPro" id="IPR012336">
    <property type="entry name" value="Thioredoxin-like_fold"/>
</dbReference>
<dbReference type="PROSITE" id="PS51352">
    <property type="entry name" value="THIOREDOXIN_2"/>
    <property type="match status" value="1"/>
</dbReference>
<evidence type="ECO:0000313" key="4">
    <source>
        <dbReference type="Proteomes" id="UP000239388"/>
    </source>
</evidence>
<evidence type="ECO:0000259" key="2">
    <source>
        <dbReference type="PROSITE" id="PS51352"/>
    </source>
</evidence>
<keyword evidence="1" id="KW-0677">Repeat</keyword>
<dbReference type="InterPro" id="IPR013766">
    <property type="entry name" value="Thioredoxin_domain"/>
</dbReference>
<dbReference type="InterPro" id="IPR036249">
    <property type="entry name" value="Thioredoxin-like_sf"/>
</dbReference>